<feature type="domain" description="LptD C-terminal" evidence="3">
    <location>
        <begin position="308"/>
        <end position="673"/>
    </location>
</feature>
<comment type="subunit">
    <text evidence="1">Component of the lipopolysaccharide transport and assembly complex.</text>
</comment>
<comment type="caution">
    <text evidence="1">Lacks conserved residue(s) required for the propagation of feature annotation.</text>
</comment>
<keyword evidence="5" id="KW-1185">Reference proteome</keyword>
<dbReference type="Gene3D" id="2.60.450.10">
    <property type="entry name" value="Lipopolysaccharide (LPS) transport protein A like domain"/>
    <property type="match status" value="1"/>
</dbReference>
<dbReference type="GO" id="GO:0015920">
    <property type="term" value="P:lipopolysaccharide transport"/>
    <property type="evidence" value="ECO:0007669"/>
    <property type="project" value="InterPro"/>
</dbReference>
<protein>
    <recommendedName>
        <fullName evidence="1">LPS-assembly protein LptD</fullName>
    </recommendedName>
</protein>
<evidence type="ECO:0000313" key="4">
    <source>
        <dbReference type="EMBL" id="OYQ27228.1"/>
    </source>
</evidence>
<comment type="caution">
    <text evidence="4">The sequence shown here is derived from an EMBL/GenBank/DDBJ whole genome shotgun (WGS) entry which is preliminary data.</text>
</comment>
<dbReference type="InterPro" id="IPR020889">
    <property type="entry name" value="LipoPS_assembly_LptD"/>
</dbReference>
<comment type="similarity">
    <text evidence="1">Belongs to the LptD family.</text>
</comment>
<dbReference type="AlphaFoldDB" id="A0A255YDG0"/>
<comment type="subcellular location">
    <subcellularLocation>
        <location evidence="1">Cell outer membrane</location>
    </subcellularLocation>
</comment>
<dbReference type="GO" id="GO:0043165">
    <property type="term" value="P:Gram-negative-bacterium-type cell outer membrane assembly"/>
    <property type="evidence" value="ECO:0007669"/>
    <property type="project" value="UniProtKB-UniRule"/>
</dbReference>
<dbReference type="GO" id="GO:0009279">
    <property type="term" value="C:cell outer membrane"/>
    <property type="evidence" value="ECO:0007669"/>
    <property type="project" value="UniProtKB-SubCell"/>
</dbReference>
<comment type="function">
    <text evidence="1">Involved in the assembly of lipopolysaccharide (LPS) at the surface of the outer membrane.</text>
</comment>
<accession>A0A255YDG0</accession>
<evidence type="ECO:0000313" key="5">
    <source>
        <dbReference type="Proteomes" id="UP000216991"/>
    </source>
</evidence>
<name>A0A255YDG0_9SPHN</name>
<reference evidence="4 5" key="1">
    <citation type="submission" date="2017-07" db="EMBL/GenBank/DDBJ databases">
        <title>Sandarakinorhabdus cyanobacteriorum sp. nov., a novel bacterium isolated from cyanobacterial aggregates in a eutrophic lake.</title>
        <authorList>
            <person name="Cai H."/>
        </authorList>
    </citation>
    <scope>NUCLEOTIDE SEQUENCE [LARGE SCALE GENOMIC DNA]</scope>
    <source>
        <strain evidence="4 5">TH057</strain>
    </source>
</reference>
<dbReference type="EMBL" id="NOXT01000114">
    <property type="protein sequence ID" value="OYQ27228.1"/>
    <property type="molecule type" value="Genomic_DNA"/>
</dbReference>
<dbReference type="Pfam" id="PF04453">
    <property type="entry name" value="LptD"/>
    <property type="match status" value="1"/>
</dbReference>
<keyword evidence="1" id="KW-0998">Cell outer membrane</keyword>
<dbReference type="GO" id="GO:1990351">
    <property type="term" value="C:transporter complex"/>
    <property type="evidence" value="ECO:0007669"/>
    <property type="project" value="TreeGrafter"/>
</dbReference>
<proteinExistence type="inferred from homology"/>
<evidence type="ECO:0000259" key="3">
    <source>
        <dbReference type="Pfam" id="PF04453"/>
    </source>
</evidence>
<dbReference type="PANTHER" id="PTHR30189">
    <property type="entry name" value="LPS-ASSEMBLY PROTEIN"/>
    <property type="match status" value="1"/>
</dbReference>
<gene>
    <name evidence="1" type="primary">lptD</name>
    <name evidence="4" type="ORF">CHU93_10850</name>
</gene>
<dbReference type="Proteomes" id="UP000216991">
    <property type="component" value="Unassembled WGS sequence"/>
</dbReference>
<feature type="region of interest" description="Disordered" evidence="2">
    <location>
        <begin position="14"/>
        <end position="39"/>
    </location>
</feature>
<evidence type="ECO:0000256" key="2">
    <source>
        <dbReference type="SAM" id="MobiDB-lite"/>
    </source>
</evidence>
<sequence>MVALLPQAAQAQRMNPALWGNPEPRNVDPDAPVRKSALPAPGDMVDFEADQLVYDETARLVTAQGRVRVSRDGYALVADRVEYRRGAEGDAGEVVAIGNVSITDPAGNQAMGERITLSDSLKDGAIANMLLVLNDGGRLGARGATRNGGNYTLDHAAYSPCAVVNGDGCPQVPVWKIKAVKISYDETRHRISYRDASLEMFGVPVFYLPRLSHPDGDAPRAGGLLVPAIEIQRQLGIGISAPVHMAFGPDHDLTLTPWLYSATNPALAFQARRLLADGPIQVDGMVTVSRRFDLAPNGITEIDKGEQFRGYLGIKGRLQHSARWRSVFSIRLSSDDTFNRRYGLGFDDTLRSSYALERITNESWLSVSAWYFQGLRATDRAGESPLVLPLIDYDWRPDWQVAGGRIRLGANSQTIVRSSGQDMFRALGWARWDRSLLTGLGQRIAFTGLARGDVYDVRNSQLATFPDYAGRDGWRGRGMALAAVDVSWPFAGPALGGEQTITPRVQLVAAPKVRNLGFPNEDARAFELEDVSLFDLNRAPGLDRFESGSRLTYGAEYSLVRSGFQLMAELGQSVRLSGDGNEFSAGTGFRGQMSDVVGRIAMKLGGLVELTHRFRLDKDNLAVRRNEIDLTVGGRRTYVSAAYIRLNRNVTLEDLEDRQELRLAGRVAFARYWTLFGNGIIDLTTKADNPLATGNGFRGIRHRFGVEYEDECFRFGVGWRRDYVGDRDFRPGNAFQISIAFKTLGR</sequence>
<dbReference type="InterPro" id="IPR050218">
    <property type="entry name" value="LptD"/>
</dbReference>
<keyword evidence="1" id="KW-0472">Membrane</keyword>
<organism evidence="4 5">
    <name type="scientific">Sandarakinorhabdus cyanobacteriorum</name>
    <dbReference type="NCBI Taxonomy" id="1981098"/>
    <lineage>
        <taxon>Bacteria</taxon>
        <taxon>Pseudomonadati</taxon>
        <taxon>Pseudomonadota</taxon>
        <taxon>Alphaproteobacteria</taxon>
        <taxon>Sphingomonadales</taxon>
        <taxon>Sphingosinicellaceae</taxon>
        <taxon>Sandarakinorhabdus</taxon>
    </lineage>
</organism>
<dbReference type="HAMAP" id="MF_01411">
    <property type="entry name" value="LPS_assembly_LptD"/>
    <property type="match status" value="1"/>
</dbReference>
<dbReference type="InterPro" id="IPR007543">
    <property type="entry name" value="LptD_C"/>
</dbReference>
<keyword evidence="1" id="KW-0732">Signal</keyword>
<dbReference type="PANTHER" id="PTHR30189:SF1">
    <property type="entry name" value="LPS-ASSEMBLY PROTEIN LPTD"/>
    <property type="match status" value="1"/>
</dbReference>
<evidence type="ECO:0000256" key="1">
    <source>
        <dbReference type="HAMAP-Rule" id="MF_01411"/>
    </source>
</evidence>